<organism evidence="1 2">
    <name type="scientific">Xanthomonas cassavae CFBP 4642</name>
    <dbReference type="NCBI Taxonomy" id="1219375"/>
    <lineage>
        <taxon>Bacteria</taxon>
        <taxon>Pseudomonadati</taxon>
        <taxon>Pseudomonadota</taxon>
        <taxon>Gammaproteobacteria</taxon>
        <taxon>Lysobacterales</taxon>
        <taxon>Lysobacteraceae</taxon>
        <taxon>Xanthomonas</taxon>
    </lineage>
</organism>
<gene>
    <name evidence="1" type="ORF">LL965_14940</name>
</gene>
<feature type="non-terminal residue" evidence="1">
    <location>
        <position position="1"/>
    </location>
</feature>
<reference evidence="1 2" key="1">
    <citation type="submission" date="2021-10" db="EMBL/GenBank/DDBJ databases">
        <title>Genome sequencing of Xanthomonas strains from NCPPB.</title>
        <authorList>
            <person name="Hussein R."/>
            <person name="Harrison J."/>
            <person name="Studholme D.J."/>
            <person name="Vicente J."/>
            <person name="Grant M."/>
        </authorList>
    </citation>
    <scope>NUCLEOTIDE SEQUENCE [LARGE SCALE GENOMIC DNA]</scope>
    <source>
        <strain evidence="1 2">NCPPB 101</strain>
    </source>
</reference>
<dbReference type="EMBL" id="JAJGQJ010000037">
    <property type="protein sequence ID" value="MCC4621319.1"/>
    <property type="molecule type" value="Genomic_DNA"/>
</dbReference>
<accession>A0ABS8HGL3</accession>
<keyword evidence="2" id="KW-1185">Reference proteome</keyword>
<evidence type="ECO:0000313" key="1">
    <source>
        <dbReference type="EMBL" id="MCC4621319.1"/>
    </source>
</evidence>
<sequence>ASGDSSIHPARRRSCDRRLMVRANQERKREIEEIEEGRVNRLWNEIEEMEIGAIHALVSLRNSKKNSIN</sequence>
<proteinExistence type="predicted"/>
<evidence type="ECO:0000313" key="2">
    <source>
        <dbReference type="Proteomes" id="UP001199206"/>
    </source>
</evidence>
<comment type="caution">
    <text evidence="1">The sequence shown here is derived from an EMBL/GenBank/DDBJ whole genome shotgun (WGS) entry which is preliminary data.</text>
</comment>
<name>A0ABS8HGL3_9XANT</name>
<dbReference type="Proteomes" id="UP001199206">
    <property type="component" value="Unassembled WGS sequence"/>
</dbReference>
<dbReference type="RefSeq" id="WP_228325737.1">
    <property type="nucleotide sequence ID" value="NZ_CAWQPJ010000119.1"/>
</dbReference>
<protein>
    <submittedName>
        <fullName evidence="1">Uncharacterized protein</fullName>
    </submittedName>
</protein>